<dbReference type="AlphaFoldDB" id="A0A4R6YER2"/>
<dbReference type="SMART" id="SM00862">
    <property type="entry name" value="Trans_reg_C"/>
    <property type="match status" value="1"/>
</dbReference>
<dbReference type="GO" id="GO:0032993">
    <property type="term" value="C:protein-DNA complex"/>
    <property type="evidence" value="ECO:0007669"/>
    <property type="project" value="TreeGrafter"/>
</dbReference>
<keyword evidence="4 6" id="KW-0238">DNA-binding</keyword>
<feature type="domain" description="OmpR/PhoB-type" evidence="7">
    <location>
        <begin position="128"/>
        <end position="227"/>
    </location>
</feature>
<evidence type="ECO:0000313" key="8">
    <source>
        <dbReference type="EMBL" id="TDR34689.1"/>
    </source>
</evidence>
<protein>
    <submittedName>
        <fullName evidence="8">Two-component system cell cycle response regulator CtrA</fullName>
    </submittedName>
</protein>
<organism evidence="8 9">
    <name type="scientific">Aquamicrobium defluvii</name>
    <dbReference type="NCBI Taxonomy" id="69279"/>
    <lineage>
        <taxon>Bacteria</taxon>
        <taxon>Pseudomonadati</taxon>
        <taxon>Pseudomonadota</taxon>
        <taxon>Alphaproteobacteria</taxon>
        <taxon>Hyphomicrobiales</taxon>
        <taxon>Phyllobacteriaceae</taxon>
        <taxon>Aquamicrobium</taxon>
    </lineage>
</organism>
<proteinExistence type="predicted"/>
<accession>A0A4R6YER2</accession>
<dbReference type="SUPFAM" id="SSF46894">
    <property type="entry name" value="C-terminal effector domain of the bipartite response regulators"/>
    <property type="match status" value="1"/>
</dbReference>
<evidence type="ECO:0000259" key="7">
    <source>
        <dbReference type="PROSITE" id="PS51755"/>
    </source>
</evidence>
<evidence type="ECO:0000313" key="9">
    <source>
        <dbReference type="Proteomes" id="UP000294958"/>
    </source>
</evidence>
<dbReference type="GO" id="GO:0005829">
    <property type="term" value="C:cytosol"/>
    <property type="evidence" value="ECO:0007669"/>
    <property type="project" value="TreeGrafter"/>
</dbReference>
<evidence type="ECO:0000256" key="6">
    <source>
        <dbReference type="PROSITE-ProRule" id="PRU01091"/>
    </source>
</evidence>
<keyword evidence="1" id="KW-0597">Phosphoprotein</keyword>
<dbReference type="GO" id="GO:0006355">
    <property type="term" value="P:regulation of DNA-templated transcription"/>
    <property type="evidence" value="ECO:0007669"/>
    <property type="project" value="InterPro"/>
</dbReference>
<gene>
    <name evidence="8" type="ORF">DES43_113120</name>
</gene>
<dbReference type="GO" id="GO:0000976">
    <property type="term" value="F:transcription cis-regulatory region binding"/>
    <property type="evidence" value="ECO:0007669"/>
    <property type="project" value="TreeGrafter"/>
</dbReference>
<dbReference type="Pfam" id="PF00486">
    <property type="entry name" value="Trans_reg_C"/>
    <property type="match status" value="1"/>
</dbReference>
<reference evidence="8 9" key="1">
    <citation type="submission" date="2019-03" db="EMBL/GenBank/DDBJ databases">
        <title>Genomic Encyclopedia of Type Strains, Phase IV (KMG-IV): sequencing the most valuable type-strain genomes for metagenomic binning, comparative biology and taxonomic classification.</title>
        <authorList>
            <person name="Goeker M."/>
        </authorList>
    </citation>
    <scope>NUCLEOTIDE SEQUENCE [LARGE SCALE GENOMIC DNA]</scope>
    <source>
        <strain evidence="8 9">DSM 11603</strain>
    </source>
</reference>
<dbReference type="InterPro" id="IPR039420">
    <property type="entry name" value="WalR-like"/>
</dbReference>
<evidence type="ECO:0000256" key="4">
    <source>
        <dbReference type="ARBA" id="ARBA00023125"/>
    </source>
</evidence>
<name>A0A4R6YER2_9HYPH</name>
<dbReference type="PANTHER" id="PTHR48111:SF1">
    <property type="entry name" value="TWO-COMPONENT RESPONSE REGULATOR ORR33"/>
    <property type="match status" value="1"/>
</dbReference>
<dbReference type="Proteomes" id="UP000294958">
    <property type="component" value="Unassembled WGS sequence"/>
</dbReference>
<dbReference type="InterPro" id="IPR016032">
    <property type="entry name" value="Sig_transdc_resp-reg_C-effctor"/>
</dbReference>
<keyword evidence="9" id="KW-1185">Reference proteome</keyword>
<evidence type="ECO:0000256" key="3">
    <source>
        <dbReference type="ARBA" id="ARBA00023015"/>
    </source>
</evidence>
<dbReference type="PROSITE" id="PS51755">
    <property type="entry name" value="OMPR_PHOB"/>
    <property type="match status" value="1"/>
</dbReference>
<dbReference type="Gene3D" id="1.10.10.10">
    <property type="entry name" value="Winged helix-like DNA-binding domain superfamily/Winged helix DNA-binding domain"/>
    <property type="match status" value="1"/>
</dbReference>
<keyword evidence="2" id="KW-0902">Two-component regulatory system</keyword>
<dbReference type="InterPro" id="IPR036388">
    <property type="entry name" value="WH-like_DNA-bd_sf"/>
</dbReference>
<keyword evidence="3" id="KW-0805">Transcription regulation</keyword>
<comment type="caution">
    <text evidence="8">The sequence shown here is derived from an EMBL/GenBank/DDBJ whole genome shotgun (WGS) entry which is preliminary data.</text>
</comment>
<evidence type="ECO:0000256" key="1">
    <source>
        <dbReference type="ARBA" id="ARBA00022553"/>
    </source>
</evidence>
<dbReference type="CDD" id="cd00383">
    <property type="entry name" value="trans_reg_C"/>
    <property type="match status" value="1"/>
</dbReference>
<keyword evidence="5" id="KW-0804">Transcription</keyword>
<sequence length="243" mass="26997">MMVIFYGTGDKLRRDILNDAWIGIGFQYADAVQDFSSLLYRDPDALGILHCHLPDMAAQIVRGIRLGNVHNRLLVTLPEIADIETASRFRGDILFAGADDVQPSTMDEREVVARLKALARRGDYIDHTRVALPGGVFVATANCINTADGRSVRISPKESAILVELVRRPGETRSKQQIMDAIYGGEHEPEIKIIDVLVCKLRQKILKATGGLDVIQTVWGQGYQFVADGFVPELQPGRWRCAR</sequence>
<dbReference type="GO" id="GO:0000156">
    <property type="term" value="F:phosphorelay response regulator activity"/>
    <property type="evidence" value="ECO:0007669"/>
    <property type="project" value="TreeGrafter"/>
</dbReference>
<dbReference type="PANTHER" id="PTHR48111">
    <property type="entry name" value="REGULATOR OF RPOS"/>
    <property type="match status" value="1"/>
</dbReference>
<evidence type="ECO:0000256" key="5">
    <source>
        <dbReference type="ARBA" id="ARBA00023163"/>
    </source>
</evidence>
<feature type="DNA-binding region" description="OmpR/PhoB-type" evidence="6">
    <location>
        <begin position="128"/>
        <end position="227"/>
    </location>
</feature>
<dbReference type="OrthoDB" id="8115545at2"/>
<dbReference type="EMBL" id="SNZF01000013">
    <property type="protein sequence ID" value="TDR34689.1"/>
    <property type="molecule type" value="Genomic_DNA"/>
</dbReference>
<dbReference type="InterPro" id="IPR001867">
    <property type="entry name" value="OmpR/PhoB-type_DNA-bd"/>
</dbReference>
<evidence type="ECO:0000256" key="2">
    <source>
        <dbReference type="ARBA" id="ARBA00023012"/>
    </source>
</evidence>
<dbReference type="RefSeq" id="WP_133675378.1">
    <property type="nucleotide sequence ID" value="NZ_SNZF01000013.1"/>
</dbReference>